<evidence type="ECO:0000256" key="2">
    <source>
        <dbReference type="ARBA" id="ARBA00023136"/>
    </source>
</evidence>
<keyword evidence="2 4" id="KW-0472">Membrane</keyword>
<name>A0A366MR58_9BACT</name>
<dbReference type="InterPro" id="IPR006690">
    <property type="entry name" value="OMPA-like_CS"/>
</dbReference>
<dbReference type="Pfam" id="PF00691">
    <property type="entry name" value="OmpA"/>
    <property type="match status" value="1"/>
</dbReference>
<dbReference type="PANTHER" id="PTHR30329:SF21">
    <property type="entry name" value="LIPOPROTEIN YIAD-RELATED"/>
    <property type="match status" value="1"/>
</dbReference>
<feature type="domain" description="OmpA-like" evidence="5">
    <location>
        <begin position="205"/>
        <end position="320"/>
    </location>
</feature>
<dbReference type="RefSeq" id="WP_113894547.1">
    <property type="nucleotide sequence ID" value="NZ_JANJGA010000011.1"/>
</dbReference>
<dbReference type="InterPro" id="IPR050330">
    <property type="entry name" value="Bact_OuterMem_StrucFunc"/>
</dbReference>
<gene>
    <name evidence="6" type="ORF">CRU91_07180</name>
</gene>
<evidence type="ECO:0000313" key="7">
    <source>
        <dbReference type="Proteomes" id="UP000252669"/>
    </source>
</evidence>
<dbReference type="Proteomes" id="UP000252669">
    <property type="component" value="Unassembled WGS sequence"/>
</dbReference>
<dbReference type="InterPro" id="IPR036737">
    <property type="entry name" value="OmpA-like_sf"/>
</dbReference>
<keyword evidence="7" id="KW-1185">Reference proteome</keyword>
<dbReference type="Gene3D" id="3.30.1330.60">
    <property type="entry name" value="OmpA-like domain"/>
    <property type="match status" value="1"/>
</dbReference>
<evidence type="ECO:0000256" key="1">
    <source>
        <dbReference type="ARBA" id="ARBA00004442"/>
    </source>
</evidence>
<evidence type="ECO:0000313" key="6">
    <source>
        <dbReference type="EMBL" id="RBQ28771.1"/>
    </source>
</evidence>
<protein>
    <recommendedName>
        <fullName evidence="5">OmpA-like domain-containing protein</fullName>
    </recommendedName>
</protein>
<sequence length="320" mass="36820">MSIFIKILILFVLFVALNIVSIYTFSYEDYFSDRKKEITLDENSGILKSIKEKIFKKVEYIPSDFFINKENNLILLNGTFPNQNTVNQIVELLKINKTNDIKIVENSKVDKQLLVEISGLIELLKDFFENDSKIIFINNTLTFDGVLKDIKYKDLVFDKISKITSVTIFNNIKEPILVEELEKDINIDNNHINKSNILTKDEIQLLINNSIIENKIIFERRSVEITPKSKDTIQKIADILNQYTVYKVEIAGHTDSRGNKELNKQISQDRANSVKSLLESFGVESSRITAIGYGNERPIAKDDENGLSEINRRVEFNIGE</sequence>
<dbReference type="CDD" id="cd07185">
    <property type="entry name" value="OmpA_C-like"/>
    <property type="match status" value="1"/>
</dbReference>
<organism evidence="6 7">
    <name type="scientific">Aliarcobacter vitoriensis</name>
    <dbReference type="NCBI Taxonomy" id="2011099"/>
    <lineage>
        <taxon>Bacteria</taxon>
        <taxon>Pseudomonadati</taxon>
        <taxon>Campylobacterota</taxon>
        <taxon>Epsilonproteobacteria</taxon>
        <taxon>Campylobacterales</taxon>
        <taxon>Arcobacteraceae</taxon>
        <taxon>Aliarcobacter</taxon>
    </lineage>
</organism>
<dbReference type="PROSITE" id="PS01068">
    <property type="entry name" value="OMPA_1"/>
    <property type="match status" value="1"/>
</dbReference>
<dbReference type="PRINTS" id="PR01021">
    <property type="entry name" value="OMPADOMAIN"/>
</dbReference>
<dbReference type="PROSITE" id="PS51123">
    <property type="entry name" value="OMPA_2"/>
    <property type="match status" value="1"/>
</dbReference>
<dbReference type="PANTHER" id="PTHR30329">
    <property type="entry name" value="STATOR ELEMENT OF FLAGELLAR MOTOR COMPLEX"/>
    <property type="match status" value="1"/>
</dbReference>
<keyword evidence="3" id="KW-0998">Cell outer membrane</keyword>
<evidence type="ECO:0000256" key="4">
    <source>
        <dbReference type="PROSITE-ProRule" id="PRU00473"/>
    </source>
</evidence>
<comment type="caution">
    <text evidence="6">The sequence shown here is derived from an EMBL/GenBank/DDBJ whole genome shotgun (WGS) entry which is preliminary data.</text>
</comment>
<evidence type="ECO:0000259" key="5">
    <source>
        <dbReference type="PROSITE" id="PS51123"/>
    </source>
</evidence>
<dbReference type="SUPFAM" id="SSF103088">
    <property type="entry name" value="OmpA-like"/>
    <property type="match status" value="1"/>
</dbReference>
<reference evidence="6 7" key="1">
    <citation type="submission" date="2017-10" db="EMBL/GenBank/DDBJ databases">
        <title>Genomics of the genus Arcobacter.</title>
        <authorList>
            <person name="Perez-Cataluna A."/>
            <person name="Figueras M.J."/>
        </authorList>
    </citation>
    <scope>NUCLEOTIDE SEQUENCE [LARGE SCALE GENOMIC DNA]</scope>
    <source>
        <strain evidence="6 7">CECT 9230</strain>
    </source>
</reference>
<proteinExistence type="predicted"/>
<dbReference type="OrthoDB" id="9805566at2"/>
<evidence type="ECO:0000256" key="3">
    <source>
        <dbReference type="ARBA" id="ARBA00023237"/>
    </source>
</evidence>
<dbReference type="InterPro" id="IPR006664">
    <property type="entry name" value="OMP_bac"/>
</dbReference>
<dbReference type="InterPro" id="IPR006665">
    <property type="entry name" value="OmpA-like"/>
</dbReference>
<dbReference type="EMBL" id="PDKB01000011">
    <property type="protein sequence ID" value="RBQ28771.1"/>
    <property type="molecule type" value="Genomic_DNA"/>
</dbReference>
<comment type="subcellular location">
    <subcellularLocation>
        <location evidence="1">Cell outer membrane</location>
    </subcellularLocation>
</comment>
<dbReference type="AlphaFoldDB" id="A0A366MR58"/>
<dbReference type="PRINTS" id="PR01023">
    <property type="entry name" value="NAFLGMOTY"/>
</dbReference>
<dbReference type="GO" id="GO:0009279">
    <property type="term" value="C:cell outer membrane"/>
    <property type="evidence" value="ECO:0007669"/>
    <property type="project" value="UniProtKB-SubCell"/>
</dbReference>
<accession>A0A366MR58</accession>